<feature type="transmembrane region" description="Helical" evidence="2">
    <location>
        <begin position="866"/>
        <end position="889"/>
    </location>
</feature>
<evidence type="ECO:0000256" key="2">
    <source>
        <dbReference type="SAM" id="Phobius"/>
    </source>
</evidence>
<feature type="transmembrane region" description="Helical" evidence="2">
    <location>
        <begin position="986"/>
        <end position="1004"/>
    </location>
</feature>
<name>A0A9N9BMQ6_9GLOM</name>
<comment type="caution">
    <text evidence="3">The sequence shown here is derived from an EMBL/GenBank/DDBJ whole genome shotgun (WGS) entry which is preliminary data.</text>
</comment>
<feature type="transmembrane region" description="Helical" evidence="2">
    <location>
        <begin position="910"/>
        <end position="931"/>
    </location>
</feature>
<feature type="transmembrane region" description="Helical" evidence="2">
    <location>
        <begin position="963"/>
        <end position="979"/>
    </location>
</feature>
<evidence type="ECO:0000313" key="4">
    <source>
        <dbReference type="Proteomes" id="UP000789831"/>
    </source>
</evidence>
<dbReference type="AlphaFoldDB" id="A0A9N9BMQ6"/>
<dbReference type="EMBL" id="CAJVPL010001442">
    <property type="protein sequence ID" value="CAG8571364.1"/>
    <property type="molecule type" value="Genomic_DNA"/>
</dbReference>
<keyword evidence="4" id="KW-1185">Reference proteome</keyword>
<feature type="coiled-coil region" evidence="1">
    <location>
        <begin position="1191"/>
        <end position="1218"/>
    </location>
</feature>
<feature type="transmembrane region" description="Helical" evidence="2">
    <location>
        <begin position="1070"/>
        <end position="1088"/>
    </location>
</feature>
<keyword evidence="2" id="KW-1133">Transmembrane helix</keyword>
<accession>A0A9N9BMQ6</accession>
<dbReference type="OrthoDB" id="2439775at2759"/>
<evidence type="ECO:0000313" key="3">
    <source>
        <dbReference type="EMBL" id="CAG8571364.1"/>
    </source>
</evidence>
<sequence length="1222" mass="144246">MSYVQDTKETVLQINDTVPYRYSFRRFSRDDEKQDISDLRVYEGISFEILKAEISRDGGSVVTLSEFTYEKKTVIRIEHHNLGGEKQTIGYFEIHIEHDNDKKQINGNTGLKFSIAISDITQRICRIAFSFYNFNPNRWDPEIDVTFKSSNNLITKRFSTKDIFLFTYNSFNNLVGRYERFHGIGNGIIKFLKKNELIILRRNNFRITSIDQHHLDLEIKRSFFQGTIMKRTNTDHAYPPPMHKFANKTKISEEIVEHKLNNCIIDKHLFSISRKKSNKIERYNLKTGELDKLFKVVNEKYSFHEDSKPEYNKIKRYEILPIFAVSMEHDEYDESKYLAATMGDNSFTIYFFPNTIDLITRELPNKNAKIRFMAFIAKNTKLLIQDKITEIKEKRTYEKEIWIWNMPGTSSIERDQEDQILRDIAENFNITLENSDRDQEYYTCTFNDRRRKIRVTETAMYHVQIWAKNEKSKNEPETLLNIWSIPSIYSRYLKEPTIILEQEDDSLVAIDKVKIKIKSLDEPLEHSVKIEPDAMSILGMITEVDRKMAELNILQQNIKQAASGIIEKAITEQDNFRILDVRFRIVATMIEADLTAVVRGKILIEPKLQLHIPEQVFQYQNETKYNFVWFLPKPIVDKEHRSALRIASDYFQHDTVESLLKYYSANAEGQTSWMETVTQALPELIAKYPKLVSELMNRTIFHEKEIPLDKSWKFYRPSDEYDSVRSFHCEFNLFDNFRQKQLEQLEDEKITHRSKYRKTNTKYYQVPLPGVMQSFKKRYSDAILDFIYNFLLNLILLERHHGNRSPFIYLVINDKTGEIFDNPSIEAIVDFQWRHYTSVFIVIRFLLYVLYATVFVWQSYAHLNKIVYGIAVGTLFKPVSGVMCGFAYIHFTGKVRRGRYIPWSQHLPSILYAFDLFGSTLPFFGSAWMLWVHTHYVDLLPSEDTRKEDLYCQQYNNQCQAEVIFYSLAGLLLWVVFFFQMRFLPCFAISMLLLLRFAPGIGIFPQSSTFKGNLTTMNLNNQTARPDFNMTQDLDWADKSDNYYYDWDKSIEAVYFWIAGRWDQIDNWRFWPVDLITVLGSIFLATLMQNLLIGLMGKALDETALEKRAVVQMRAHLLMNYPDAFSQHRYIYYSIPGDELNKLRKKIKETHDESYTENAKRQSKHIDDVDENTKDELSHIKEAYHKLDGHMEGFDGRMKKLEGRMEGLEKTLSEMLKLLKNE</sequence>
<proteinExistence type="predicted"/>
<gene>
    <name evidence="3" type="ORF">AGERDE_LOCUS7653</name>
</gene>
<reference evidence="3" key="1">
    <citation type="submission" date="2021-06" db="EMBL/GenBank/DDBJ databases">
        <authorList>
            <person name="Kallberg Y."/>
            <person name="Tangrot J."/>
            <person name="Rosling A."/>
        </authorList>
    </citation>
    <scope>NUCLEOTIDE SEQUENCE</scope>
    <source>
        <strain evidence="3">MT106</strain>
    </source>
</reference>
<dbReference type="Proteomes" id="UP000789831">
    <property type="component" value="Unassembled WGS sequence"/>
</dbReference>
<protein>
    <submittedName>
        <fullName evidence="3">146_t:CDS:1</fullName>
    </submittedName>
</protein>
<feature type="transmembrane region" description="Helical" evidence="2">
    <location>
        <begin position="841"/>
        <end position="860"/>
    </location>
</feature>
<feature type="transmembrane region" description="Helical" evidence="2">
    <location>
        <begin position="779"/>
        <end position="797"/>
    </location>
</feature>
<keyword evidence="2" id="KW-0812">Transmembrane</keyword>
<keyword evidence="1" id="KW-0175">Coiled coil</keyword>
<evidence type="ECO:0000256" key="1">
    <source>
        <dbReference type="SAM" id="Coils"/>
    </source>
</evidence>
<organism evidence="3 4">
    <name type="scientific">Ambispora gerdemannii</name>
    <dbReference type="NCBI Taxonomy" id="144530"/>
    <lineage>
        <taxon>Eukaryota</taxon>
        <taxon>Fungi</taxon>
        <taxon>Fungi incertae sedis</taxon>
        <taxon>Mucoromycota</taxon>
        <taxon>Glomeromycotina</taxon>
        <taxon>Glomeromycetes</taxon>
        <taxon>Archaeosporales</taxon>
        <taxon>Ambisporaceae</taxon>
        <taxon>Ambispora</taxon>
    </lineage>
</organism>
<keyword evidence="2" id="KW-0472">Membrane</keyword>